<organism evidence="1 2">
    <name type="scientific">Streblomastix strix</name>
    <dbReference type="NCBI Taxonomy" id="222440"/>
    <lineage>
        <taxon>Eukaryota</taxon>
        <taxon>Metamonada</taxon>
        <taxon>Preaxostyla</taxon>
        <taxon>Oxymonadida</taxon>
        <taxon>Streblomastigidae</taxon>
        <taxon>Streblomastix</taxon>
    </lineage>
</organism>
<accession>A0A5J4WH52</accession>
<dbReference type="Proteomes" id="UP000324800">
    <property type="component" value="Unassembled WGS sequence"/>
</dbReference>
<evidence type="ECO:0000313" key="1">
    <source>
        <dbReference type="EMBL" id="KAA6394023.1"/>
    </source>
</evidence>
<gene>
    <name evidence="1" type="ORF">EZS28_010451</name>
</gene>
<dbReference type="InterPro" id="IPR016024">
    <property type="entry name" value="ARM-type_fold"/>
</dbReference>
<protein>
    <submittedName>
        <fullName evidence="1">Uncharacterized protein</fullName>
    </submittedName>
</protein>
<evidence type="ECO:0000313" key="2">
    <source>
        <dbReference type="Proteomes" id="UP000324800"/>
    </source>
</evidence>
<dbReference type="AlphaFoldDB" id="A0A5J4WH52"/>
<dbReference type="EMBL" id="SNRW01002071">
    <property type="protein sequence ID" value="KAA6394023.1"/>
    <property type="molecule type" value="Genomic_DNA"/>
</dbReference>
<comment type="caution">
    <text evidence="1">The sequence shown here is derived from an EMBL/GenBank/DDBJ whole genome shotgun (WGS) entry which is preliminary data.</text>
</comment>
<reference evidence="1 2" key="1">
    <citation type="submission" date="2019-03" db="EMBL/GenBank/DDBJ databases">
        <title>Single cell metagenomics reveals metabolic interactions within the superorganism composed of flagellate Streblomastix strix and complex community of Bacteroidetes bacteria on its surface.</title>
        <authorList>
            <person name="Treitli S.C."/>
            <person name="Kolisko M."/>
            <person name="Husnik F."/>
            <person name="Keeling P."/>
            <person name="Hampl V."/>
        </authorList>
    </citation>
    <scope>NUCLEOTIDE SEQUENCE [LARGE SCALE GENOMIC DNA]</scope>
    <source>
        <strain evidence="1">ST1C</strain>
    </source>
</reference>
<sequence length="285" mass="32594">MEGEILRLCDAFIAINIQPHDTASSIQFKFSFICLLIQSLQRLSTIVIHPVHMKCFELVYPLCTYKQIQDLIKLGLFNVLASSFKQNGLSQIQFSLTILEFVTKESSKQEKIGKKNLHLDIIEQQGIVTRLIELIVHNELNLSNYYIDLATLSLGYIYKALQLPGELGKIIVPRLKLIIASKPQTRTMTNALMALLWLSEHEQNYKIIAASSFFEKITWIIRIQDKMCEDVHHSIMILGNILSNTPEGEKRRIISLIPRDKLQDLVKASGDLSRHFTRVLHDLIG</sequence>
<dbReference type="SUPFAM" id="SSF48371">
    <property type="entry name" value="ARM repeat"/>
    <property type="match status" value="1"/>
</dbReference>
<proteinExistence type="predicted"/>
<name>A0A5J4WH52_9EUKA</name>